<protein>
    <submittedName>
        <fullName evidence="2">Uncharacterized protein</fullName>
    </submittedName>
</protein>
<name>A0ABD1YM58_9MARC</name>
<dbReference type="EMBL" id="JBHFFA010000004">
    <property type="protein sequence ID" value="KAL2631862.1"/>
    <property type="molecule type" value="Genomic_DNA"/>
</dbReference>
<evidence type="ECO:0000313" key="3">
    <source>
        <dbReference type="Proteomes" id="UP001605036"/>
    </source>
</evidence>
<reference evidence="2 3" key="1">
    <citation type="submission" date="2024-09" db="EMBL/GenBank/DDBJ databases">
        <title>Chromosome-scale assembly of Riccia fluitans.</title>
        <authorList>
            <person name="Paukszto L."/>
            <person name="Sawicki J."/>
            <person name="Karawczyk K."/>
            <person name="Piernik-Szablinska J."/>
            <person name="Szczecinska M."/>
            <person name="Mazdziarz M."/>
        </authorList>
    </citation>
    <scope>NUCLEOTIDE SEQUENCE [LARGE SCALE GENOMIC DNA]</scope>
    <source>
        <strain evidence="2">Rf_01</strain>
        <tissue evidence="2">Aerial parts of the thallus</tissue>
    </source>
</reference>
<gene>
    <name evidence="2" type="ORF">R1flu_016548</name>
</gene>
<accession>A0ABD1YM58</accession>
<evidence type="ECO:0000256" key="1">
    <source>
        <dbReference type="SAM" id="MobiDB-lite"/>
    </source>
</evidence>
<feature type="region of interest" description="Disordered" evidence="1">
    <location>
        <begin position="1"/>
        <end position="32"/>
    </location>
</feature>
<sequence>MHQQEEEKAQIEQSDEFDPTRRGRKSEAPNAAECLDPAEVDAAVDTETWTNWSIAGADTETWTEWSLAPADLSIPSNESLILFF</sequence>
<feature type="compositionally biased region" description="Basic and acidic residues" evidence="1">
    <location>
        <begin position="18"/>
        <end position="27"/>
    </location>
</feature>
<proteinExistence type="predicted"/>
<organism evidence="2 3">
    <name type="scientific">Riccia fluitans</name>
    <dbReference type="NCBI Taxonomy" id="41844"/>
    <lineage>
        <taxon>Eukaryota</taxon>
        <taxon>Viridiplantae</taxon>
        <taxon>Streptophyta</taxon>
        <taxon>Embryophyta</taxon>
        <taxon>Marchantiophyta</taxon>
        <taxon>Marchantiopsida</taxon>
        <taxon>Marchantiidae</taxon>
        <taxon>Marchantiales</taxon>
        <taxon>Ricciaceae</taxon>
        <taxon>Riccia</taxon>
    </lineage>
</organism>
<feature type="compositionally biased region" description="Basic and acidic residues" evidence="1">
    <location>
        <begin position="1"/>
        <end position="10"/>
    </location>
</feature>
<dbReference type="Proteomes" id="UP001605036">
    <property type="component" value="Unassembled WGS sequence"/>
</dbReference>
<evidence type="ECO:0000313" key="2">
    <source>
        <dbReference type="EMBL" id="KAL2631862.1"/>
    </source>
</evidence>
<comment type="caution">
    <text evidence="2">The sequence shown here is derived from an EMBL/GenBank/DDBJ whole genome shotgun (WGS) entry which is preliminary data.</text>
</comment>
<keyword evidence="3" id="KW-1185">Reference proteome</keyword>
<dbReference type="AlphaFoldDB" id="A0ABD1YM58"/>